<dbReference type="PANTHER" id="PTHR35333:SF3">
    <property type="entry name" value="BETA-LACTAMASE-TYPE TRANSPEPTIDASE FOLD CONTAINING PROTEIN"/>
    <property type="match status" value="1"/>
</dbReference>
<protein>
    <submittedName>
        <fullName evidence="2">Serine hydrolase</fullName>
    </submittedName>
</protein>
<gene>
    <name evidence="2" type="ORF">HHH54_02100</name>
</gene>
<proteinExistence type="predicted"/>
<dbReference type="InterPro" id="IPR012338">
    <property type="entry name" value="Beta-lactam/transpept-like"/>
</dbReference>
<keyword evidence="3" id="KW-1185">Reference proteome</keyword>
<dbReference type="GO" id="GO:0016787">
    <property type="term" value="F:hydrolase activity"/>
    <property type="evidence" value="ECO:0007669"/>
    <property type="project" value="UniProtKB-KW"/>
</dbReference>
<accession>A0ABS0T9E4</accession>
<reference evidence="2 3" key="1">
    <citation type="submission" date="2020-04" db="EMBL/GenBank/DDBJ databases">
        <title>Staphylococcus species from domestic dog.</title>
        <authorList>
            <person name="Paterson G.K."/>
        </authorList>
    </citation>
    <scope>NUCLEOTIDE SEQUENCE [LARGE SCALE GENOMIC DNA]</scope>
    <source>
        <strain evidence="2 3">H16/1A</strain>
    </source>
</reference>
<evidence type="ECO:0000313" key="2">
    <source>
        <dbReference type="EMBL" id="MBI5974389.1"/>
    </source>
</evidence>
<feature type="domain" description="Beta-lactamase class A catalytic" evidence="1">
    <location>
        <begin position="122"/>
        <end position="207"/>
    </location>
</feature>
<keyword evidence="2" id="KW-0378">Hydrolase</keyword>
<dbReference type="RefSeq" id="WP_198617183.1">
    <property type="nucleotide sequence ID" value="NZ_JABANU010000004.1"/>
</dbReference>
<dbReference type="InterPro" id="IPR000871">
    <property type="entry name" value="Beta-lactam_class-A"/>
</dbReference>
<dbReference type="InterPro" id="IPR045155">
    <property type="entry name" value="Beta-lactam_cat"/>
</dbReference>
<dbReference type="Proteomes" id="UP000751852">
    <property type="component" value="Unassembled WGS sequence"/>
</dbReference>
<dbReference type="EMBL" id="JABANU010000004">
    <property type="protein sequence ID" value="MBI5974389.1"/>
    <property type="molecule type" value="Genomic_DNA"/>
</dbReference>
<dbReference type="Gene3D" id="3.40.710.10">
    <property type="entry name" value="DD-peptidase/beta-lactamase superfamily"/>
    <property type="match status" value="1"/>
</dbReference>
<comment type="caution">
    <text evidence="2">The sequence shown here is derived from an EMBL/GenBank/DDBJ whole genome shotgun (WGS) entry which is preliminary data.</text>
</comment>
<organism evidence="2 3">
    <name type="scientific">Staphylococcus canis</name>
    <dbReference type="NCBI Taxonomy" id="2724942"/>
    <lineage>
        <taxon>Bacteria</taxon>
        <taxon>Bacillati</taxon>
        <taxon>Bacillota</taxon>
        <taxon>Bacilli</taxon>
        <taxon>Bacillales</taxon>
        <taxon>Staphylococcaceae</taxon>
        <taxon>Staphylococcus</taxon>
    </lineage>
</organism>
<evidence type="ECO:0000259" key="1">
    <source>
        <dbReference type="Pfam" id="PF13354"/>
    </source>
</evidence>
<dbReference type="SUPFAM" id="SSF56601">
    <property type="entry name" value="beta-lactamase/transpeptidase-like"/>
    <property type="match status" value="1"/>
</dbReference>
<sequence>MININREIFEILTDSKVDHNRLKRIISSQKSQIEFKQLINIITMMKTGEVIFEFSKKDNQIIIRDGNIEGHLDIYVDENGLLDKMLIFPHTEPIYNIKSFEQSLKCIDVDYSILFLHNNLIFEKDSKKSMAVSSMIKVILADLIYRKIKEGDIYLTTEVYIYEEDLSVLSSGITKDDVGKKLTLKDLLFNMLIISDNTAMDILIRLLLEMKENGDTIGIIPTKEIYGNAWCYDNQHEKVWRLRALSDVAWHKGLDYFLSLESINSSLDYILKQDWLPWDELDIDNNIIYKGGSAPGVLSCAWANRDFKQKFRFLFSINRTTSFSMIEELYIFDCANKFIQNYVKINEVE</sequence>
<dbReference type="PANTHER" id="PTHR35333">
    <property type="entry name" value="BETA-LACTAMASE"/>
    <property type="match status" value="1"/>
</dbReference>
<dbReference type="Pfam" id="PF13354">
    <property type="entry name" value="Beta-lactamase2"/>
    <property type="match status" value="1"/>
</dbReference>
<name>A0ABS0T9E4_9STAP</name>
<evidence type="ECO:0000313" key="3">
    <source>
        <dbReference type="Proteomes" id="UP000751852"/>
    </source>
</evidence>